<sequence length="127" mass="15158">MHSHVFYEAEPDIWMVMVVEKNKDSEAIWRIDALRRVLKEVHSLFVMFHGSVRTLVDKEPTGGFVRRHLYYFVMDYLSDFPWFKIFYYFFIGKKLQLPNFRDSLKERGTVQMLTMGREAAIDVQVGL</sequence>
<dbReference type="EMBL" id="CACTIH010005430">
    <property type="protein sequence ID" value="CAA2992036.1"/>
    <property type="molecule type" value="Genomic_DNA"/>
</dbReference>
<dbReference type="Gramene" id="OE9A044371T5">
    <property type="protein sequence ID" value="OE9A044371C5"/>
    <property type="gene ID" value="OE9A044371"/>
</dbReference>
<comment type="caution">
    <text evidence="1">The sequence shown here is derived from an EMBL/GenBank/DDBJ whole genome shotgun (WGS) entry which is preliminary data.</text>
</comment>
<dbReference type="Proteomes" id="UP000594638">
    <property type="component" value="Unassembled WGS sequence"/>
</dbReference>
<name>A0A8S0SHK1_OLEEU</name>
<gene>
    <name evidence="1" type="ORF">OLEA9_A044371</name>
</gene>
<reference evidence="1 2" key="1">
    <citation type="submission" date="2019-12" db="EMBL/GenBank/DDBJ databases">
        <authorList>
            <person name="Alioto T."/>
            <person name="Alioto T."/>
            <person name="Gomez Garrido J."/>
        </authorList>
    </citation>
    <scope>NUCLEOTIDE SEQUENCE [LARGE SCALE GENOMIC DNA]</scope>
</reference>
<keyword evidence="2" id="KW-1185">Reference proteome</keyword>
<dbReference type="GO" id="GO:0016192">
    <property type="term" value="P:vesicle-mediated transport"/>
    <property type="evidence" value="ECO:0007669"/>
    <property type="project" value="InterPro"/>
</dbReference>
<protein>
    <submittedName>
        <fullName evidence="1">Vacuolar fusion CCZ1 homolog B isoform X1</fullName>
    </submittedName>
</protein>
<dbReference type="OrthoDB" id="240546at2759"/>
<dbReference type="PANTHER" id="PTHR13056">
    <property type="entry name" value="VACUOLAR FUSION PROTEIN CCZ1 HOMOLOG-RELATED"/>
    <property type="match status" value="1"/>
</dbReference>
<dbReference type="AlphaFoldDB" id="A0A8S0SHK1"/>
<dbReference type="GO" id="GO:0035658">
    <property type="term" value="C:Mon1-Ccz1 complex"/>
    <property type="evidence" value="ECO:0007669"/>
    <property type="project" value="InterPro"/>
</dbReference>
<evidence type="ECO:0000313" key="1">
    <source>
        <dbReference type="EMBL" id="CAA2992036.1"/>
    </source>
</evidence>
<organism evidence="1 2">
    <name type="scientific">Olea europaea subsp. europaea</name>
    <dbReference type="NCBI Taxonomy" id="158383"/>
    <lineage>
        <taxon>Eukaryota</taxon>
        <taxon>Viridiplantae</taxon>
        <taxon>Streptophyta</taxon>
        <taxon>Embryophyta</taxon>
        <taxon>Tracheophyta</taxon>
        <taxon>Spermatophyta</taxon>
        <taxon>Magnoliopsida</taxon>
        <taxon>eudicotyledons</taxon>
        <taxon>Gunneridae</taxon>
        <taxon>Pentapetalae</taxon>
        <taxon>asterids</taxon>
        <taxon>lamiids</taxon>
        <taxon>Lamiales</taxon>
        <taxon>Oleaceae</taxon>
        <taxon>Oleeae</taxon>
        <taxon>Olea</taxon>
    </lineage>
</organism>
<accession>A0A8S0SHK1</accession>
<dbReference type="InterPro" id="IPR013176">
    <property type="entry name" value="Ccz1"/>
</dbReference>
<dbReference type="PANTHER" id="PTHR13056:SF0">
    <property type="entry name" value="VACUOLAR FUSION PROTEIN CCZ1 HOMOLOG-RELATED"/>
    <property type="match status" value="1"/>
</dbReference>
<feature type="non-terminal residue" evidence="1">
    <location>
        <position position="127"/>
    </location>
</feature>
<evidence type="ECO:0000313" key="2">
    <source>
        <dbReference type="Proteomes" id="UP000594638"/>
    </source>
</evidence>
<proteinExistence type="predicted"/>